<comment type="caution">
    <text evidence="1">The sequence shown here is derived from an EMBL/GenBank/DDBJ whole genome shotgun (WGS) entry which is preliminary data.</text>
</comment>
<dbReference type="Proteomes" id="UP001352852">
    <property type="component" value="Unassembled WGS sequence"/>
</dbReference>
<accession>A0ABU7D0A2</accession>
<protein>
    <submittedName>
        <fullName evidence="1">Uncharacterized protein</fullName>
    </submittedName>
</protein>
<proteinExistence type="predicted"/>
<reference evidence="1 2" key="1">
    <citation type="submission" date="2021-06" db="EMBL/GenBank/DDBJ databases">
        <authorList>
            <person name="Palmer J.M."/>
        </authorList>
    </citation>
    <scope>NUCLEOTIDE SEQUENCE [LARGE SCALE GENOMIC DNA]</scope>
    <source>
        <strain evidence="1 2">CL_MEX2019</strain>
        <tissue evidence="1">Muscle</tissue>
    </source>
</reference>
<gene>
    <name evidence="1" type="ORF">CHARACLAT_023917</name>
</gene>
<evidence type="ECO:0000313" key="1">
    <source>
        <dbReference type="EMBL" id="MED6268581.1"/>
    </source>
</evidence>
<name>A0ABU7D0A2_9TELE</name>
<evidence type="ECO:0000313" key="2">
    <source>
        <dbReference type="Proteomes" id="UP001352852"/>
    </source>
</evidence>
<keyword evidence="2" id="KW-1185">Reference proteome</keyword>
<sequence length="101" mass="10528">MDLLLDEFVLSWCGIRVSIESRVLGGVYSAEPVGGGWSVIAQGSCLAITAHCVVEGRMLGAGHVELVCGCVFISFSGMELICGGVHLWGGDLWRLGSGACV</sequence>
<organism evidence="1 2">
    <name type="scientific">Characodon lateralis</name>
    <dbReference type="NCBI Taxonomy" id="208331"/>
    <lineage>
        <taxon>Eukaryota</taxon>
        <taxon>Metazoa</taxon>
        <taxon>Chordata</taxon>
        <taxon>Craniata</taxon>
        <taxon>Vertebrata</taxon>
        <taxon>Euteleostomi</taxon>
        <taxon>Actinopterygii</taxon>
        <taxon>Neopterygii</taxon>
        <taxon>Teleostei</taxon>
        <taxon>Neoteleostei</taxon>
        <taxon>Acanthomorphata</taxon>
        <taxon>Ovalentaria</taxon>
        <taxon>Atherinomorphae</taxon>
        <taxon>Cyprinodontiformes</taxon>
        <taxon>Goodeidae</taxon>
        <taxon>Characodon</taxon>
    </lineage>
</organism>
<dbReference type="EMBL" id="JAHUTJ010010777">
    <property type="protein sequence ID" value="MED6268581.1"/>
    <property type="molecule type" value="Genomic_DNA"/>
</dbReference>